<evidence type="ECO:0000256" key="5">
    <source>
        <dbReference type="ARBA" id="ARBA00022691"/>
    </source>
</evidence>
<dbReference type="Gene3D" id="3.40.1010.10">
    <property type="entry name" value="Cobalt-precorrin-4 Transmethylase, Domain 1"/>
    <property type="match status" value="1"/>
</dbReference>
<dbReference type="Pfam" id="PF23016">
    <property type="entry name" value="RsmI_C"/>
    <property type="match status" value="1"/>
</dbReference>
<dbReference type="InterPro" id="IPR008189">
    <property type="entry name" value="rRNA_ssu_MeTfrase_I"/>
</dbReference>
<dbReference type="NCBIfam" id="TIGR00096">
    <property type="entry name" value="16S rRNA (cytidine(1402)-2'-O)-methyltransferase"/>
    <property type="match status" value="1"/>
</dbReference>
<dbReference type="CDD" id="cd11648">
    <property type="entry name" value="RsmI"/>
    <property type="match status" value="1"/>
</dbReference>
<sequence length="281" mass="29904">MIDRGTLVLVATPIGNLGDLAPRAIEELARADVVCCEDTRRTGRLLQHAGVRARELCLVNDHTEYGAIPKLLDRLDAGERIAIVTDAGTPGISDPGERLVAAAAAAGHAVLVVPGPSAVIAALVASGLPTARFVFEGFLPRKGMARDQRLLELAREPRTVVCYEAPHRVARTLTDLANAFGSTRRVAIARELTKLHEEVWRGTLADAVQWAANEPRGEIVLVIDGAPAAAPPDEHALLEALCAQLALGATVKDASTEVATRFGVSRRAVYELAHTLPRAPR</sequence>
<dbReference type="FunFam" id="3.40.1010.10:FF:000007">
    <property type="entry name" value="Ribosomal RNA small subunit methyltransferase I"/>
    <property type="match status" value="1"/>
</dbReference>
<evidence type="ECO:0000259" key="7">
    <source>
        <dbReference type="Pfam" id="PF23016"/>
    </source>
</evidence>
<reference evidence="8" key="1">
    <citation type="submission" date="2020-05" db="EMBL/GenBank/DDBJ databases">
        <authorList>
            <person name="Chiriac C."/>
            <person name="Salcher M."/>
            <person name="Ghai R."/>
            <person name="Kavagutti S V."/>
        </authorList>
    </citation>
    <scope>NUCLEOTIDE SEQUENCE</scope>
</reference>
<dbReference type="SUPFAM" id="SSF53790">
    <property type="entry name" value="Tetrapyrrole methylase"/>
    <property type="match status" value="1"/>
</dbReference>
<evidence type="ECO:0000256" key="1">
    <source>
        <dbReference type="ARBA" id="ARBA00022490"/>
    </source>
</evidence>
<keyword evidence="5" id="KW-0949">S-adenosyl-L-methionine</keyword>
<dbReference type="InterPro" id="IPR000878">
    <property type="entry name" value="4pyrrol_Mease"/>
</dbReference>
<keyword evidence="1" id="KW-0963">Cytoplasm</keyword>
<feature type="domain" description="RsmI HTH" evidence="7">
    <location>
        <begin position="231"/>
        <end position="276"/>
    </location>
</feature>
<evidence type="ECO:0000256" key="3">
    <source>
        <dbReference type="ARBA" id="ARBA00022603"/>
    </source>
</evidence>
<dbReference type="PANTHER" id="PTHR46111">
    <property type="entry name" value="RIBOSOMAL RNA SMALL SUBUNIT METHYLTRANSFERASE I"/>
    <property type="match status" value="1"/>
</dbReference>
<keyword evidence="4" id="KW-0808">Transferase</keyword>
<dbReference type="PANTHER" id="PTHR46111:SF1">
    <property type="entry name" value="RIBOSOMAL RNA SMALL SUBUNIT METHYLTRANSFERASE I"/>
    <property type="match status" value="1"/>
</dbReference>
<dbReference type="EMBL" id="CAFABA010000183">
    <property type="protein sequence ID" value="CAB4836483.1"/>
    <property type="molecule type" value="Genomic_DNA"/>
</dbReference>
<gene>
    <name evidence="8" type="ORF">UFOPK3139_02927</name>
</gene>
<evidence type="ECO:0000256" key="4">
    <source>
        <dbReference type="ARBA" id="ARBA00022679"/>
    </source>
</evidence>
<dbReference type="AlphaFoldDB" id="A0A6J7AUN2"/>
<evidence type="ECO:0000259" key="6">
    <source>
        <dbReference type="Pfam" id="PF00590"/>
    </source>
</evidence>
<dbReference type="GO" id="GO:0006364">
    <property type="term" value="P:rRNA processing"/>
    <property type="evidence" value="ECO:0007669"/>
    <property type="project" value="UniProtKB-KW"/>
</dbReference>
<dbReference type="Pfam" id="PF00590">
    <property type="entry name" value="TP_methylase"/>
    <property type="match status" value="1"/>
</dbReference>
<dbReference type="FunFam" id="3.30.950.10:FF:000002">
    <property type="entry name" value="Ribosomal RNA small subunit methyltransferase I"/>
    <property type="match status" value="1"/>
</dbReference>
<dbReference type="GO" id="GO:0032259">
    <property type="term" value="P:methylation"/>
    <property type="evidence" value="ECO:0007669"/>
    <property type="project" value="UniProtKB-KW"/>
</dbReference>
<keyword evidence="2" id="KW-0698">rRNA processing</keyword>
<keyword evidence="3" id="KW-0489">Methyltransferase</keyword>
<evidence type="ECO:0000313" key="8">
    <source>
        <dbReference type="EMBL" id="CAB4836483.1"/>
    </source>
</evidence>
<organism evidence="8">
    <name type="scientific">freshwater metagenome</name>
    <dbReference type="NCBI Taxonomy" id="449393"/>
    <lineage>
        <taxon>unclassified sequences</taxon>
        <taxon>metagenomes</taxon>
        <taxon>ecological metagenomes</taxon>
    </lineage>
</organism>
<name>A0A6J7AUN2_9ZZZZ</name>
<proteinExistence type="inferred from homology"/>
<evidence type="ECO:0000256" key="2">
    <source>
        <dbReference type="ARBA" id="ARBA00022552"/>
    </source>
</evidence>
<dbReference type="InterPro" id="IPR035996">
    <property type="entry name" value="4pyrrol_Methylase_sf"/>
</dbReference>
<dbReference type="InterPro" id="IPR014776">
    <property type="entry name" value="4pyrrole_Mease_sub2"/>
</dbReference>
<dbReference type="InterPro" id="IPR053910">
    <property type="entry name" value="RsmI_HTH"/>
</dbReference>
<feature type="domain" description="Tetrapyrrole methylase" evidence="6">
    <location>
        <begin position="6"/>
        <end position="207"/>
    </location>
</feature>
<dbReference type="HAMAP" id="MF_01877">
    <property type="entry name" value="16SrRNA_methyltr_I"/>
    <property type="match status" value="1"/>
</dbReference>
<accession>A0A6J7AUN2</accession>
<dbReference type="GO" id="GO:0008168">
    <property type="term" value="F:methyltransferase activity"/>
    <property type="evidence" value="ECO:0007669"/>
    <property type="project" value="UniProtKB-KW"/>
</dbReference>
<dbReference type="InterPro" id="IPR014777">
    <property type="entry name" value="4pyrrole_Mease_sub1"/>
</dbReference>
<dbReference type="Gene3D" id="3.30.950.10">
    <property type="entry name" value="Methyltransferase, Cobalt-precorrin-4 Transmethylase, Domain 2"/>
    <property type="match status" value="1"/>
</dbReference>
<protein>
    <submittedName>
        <fullName evidence="8">Unannotated protein</fullName>
    </submittedName>
</protein>
<dbReference type="PIRSF" id="PIRSF005917">
    <property type="entry name" value="MTase_YraL"/>
    <property type="match status" value="1"/>
</dbReference>